<keyword evidence="3" id="KW-0125">Carotenoid biosynthesis</keyword>
<dbReference type="SFLD" id="SFLDG01018">
    <property type="entry name" value="Squalene/Phytoene_Synthase_Lik"/>
    <property type="match status" value="1"/>
</dbReference>
<protein>
    <submittedName>
        <fullName evidence="4">Phytoene/squalene synthase family protein</fullName>
    </submittedName>
</protein>
<keyword evidence="5" id="KW-1185">Reference proteome</keyword>
<sequence length="277" mass="32366">MEKLKAAYAQCEELIKIHSKSFHKAFSLLPAEKKKAVWAVYAFCRTVDDIVDEGTEPEKELLAFEEDFKRFLNGEHDRSHYIWLALEDTFSRFDMDEEAFWDMIKGQRMDLTKTRYETLEEVFQYSYHVASTVGLMILPIIAPRKKSTLRNGAIALGIAMQLTNILRDIGEDLDRDRIYLPKEVMDQFGYTKAELESGVINESFISVWEYLAFEAEAYYEEAMDTIDEYPLHSRTPVKAAAFFYRAILNKVRSNNYRVFGERNYVTQDEKISILSQM</sequence>
<gene>
    <name evidence="4" type="ORF">J9317_06030</name>
</gene>
<dbReference type="SFLD" id="SFLDS00005">
    <property type="entry name" value="Isoprenoid_Synthase_Type_I"/>
    <property type="match status" value="1"/>
</dbReference>
<dbReference type="SFLD" id="SFLDG01212">
    <property type="entry name" value="Phytoene_synthase_like"/>
    <property type="match status" value="1"/>
</dbReference>
<organism evidence="4 5">
    <name type="scientific">Metabacillus flavus</name>
    <dbReference type="NCBI Taxonomy" id="2823519"/>
    <lineage>
        <taxon>Bacteria</taxon>
        <taxon>Bacillati</taxon>
        <taxon>Bacillota</taxon>
        <taxon>Bacilli</taxon>
        <taxon>Bacillales</taxon>
        <taxon>Bacillaceae</taxon>
        <taxon>Metabacillus</taxon>
    </lineage>
</organism>
<dbReference type="Pfam" id="PF00494">
    <property type="entry name" value="SQS_PSY"/>
    <property type="match status" value="1"/>
</dbReference>
<dbReference type="PANTHER" id="PTHR31480">
    <property type="entry name" value="BIFUNCTIONAL LYCOPENE CYCLASE/PHYTOENE SYNTHASE"/>
    <property type="match status" value="1"/>
</dbReference>
<dbReference type="EMBL" id="JAGVRK010000001">
    <property type="protein sequence ID" value="MBS2968316.1"/>
    <property type="molecule type" value="Genomic_DNA"/>
</dbReference>
<dbReference type="Proteomes" id="UP000682403">
    <property type="component" value="Unassembled WGS sequence"/>
</dbReference>
<comment type="caution">
    <text evidence="4">The sequence shown here is derived from an EMBL/GenBank/DDBJ whole genome shotgun (WGS) entry which is preliminary data.</text>
</comment>
<dbReference type="SUPFAM" id="SSF48576">
    <property type="entry name" value="Terpenoid synthases"/>
    <property type="match status" value="1"/>
</dbReference>
<evidence type="ECO:0000256" key="2">
    <source>
        <dbReference type="ARBA" id="ARBA00022679"/>
    </source>
</evidence>
<proteinExistence type="predicted"/>
<evidence type="ECO:0000256" key="3">
    <source>
        <dbReference type="ARBA" id="ARBA00022746"/>
    </source>
</evidence>
<keyword evidence="2" id="KW-0808">Transferase</keyword>
<reference evidence="4 5" key="1">
    <citation type="submission" date="2021-04" db="EMBL/GenBank/DDBJ databases">
        <title>Metabacillus sp. strain KIGAM252 whole genome sequence.</title>
        <authorList>
            <person name="Seo M.-J."/>
            <person name="Cho E.-S."/>
            <person name="Hwang C.Y."/>
            <person name="Yoon D.J."/>
        </authorList>
    </citation>
    <scope>NUCLEOTIDE SEQUENCE [LARGE SCALE GENOMIC DNA]</scope>
    <source>
        <strain evidence="4 5">KIGAM252</strain>
    </source>
</reference>
<dbReference type="InterPro" id="IPR033904">
    <property type="entry name" value="Trans_IPPS_HH"/>
</dbReference>
<dbReference type="InterPro" id="IPR008949">
    <property type="entry name" value="Isoprenoid_synthase_dom_sf"/>
</dbReference>
<dbReference type="InterPro" id="IPR002060">
    <property type="entry name" value="Squ/phyt_synthse"/>
</dbReference>
<evidence type="ECO:0000313" key="5">
    <source>
        <dbReference type="Proteomes" id="UP000682403"/>
    </source>
</evidence>
<accession>A0ABS5LCG7</accession>
<evidence type="ECO:0000313" key="4">
    <source>
        <dbReference type="EMBL" id="MBS2968316.1"/>
    </source>
</evidence>
<name>A0ABS5LCG7_9BACI</name>
<dbReference type="InterPro" id="IPR044843">
    <property type="entry name" value="Trans_IPPS_bact-type"/>
</dbReference>
<dbReference type="RefSeq" id="WP_211557023.1">
    <property type="nucleotide sequence ID" value="NZ_JAGVRK010000001.1"/>
</dbReference>
<evidence type="ECO:0000256" key="1">
    <source>
        <dbReference type="ARBA" id="ARBA00004829"/>
    </source>
</evidence>
<dbReference type="Gene3D" id="1.10.600.10">
    <property type="entry name" value="Farnesyl Diphosphate Synthase"/>
    <property type="match status" value="1"/>
</dbReference>
<comment type="pathway">
    <text evidence="1">Carotenoid biosynthesis.</text>
</comment>
<dbReference type="PROSITE" id="PS01045">
    <property type="entry name" value="SQUALEN_PHYTOEN_SYN_2"/>
    <property type="match status" value="1"/>
</dbReference>
<dbReference type="InterPro" id="IPR019845">
    <property type="entry name" value="Squalene/phytoene_synthase_CS"/>
</dbReference>
<dbReference type="CDD" id="cd00683">
    <property type="entry name" value="Trans_IPPS_HH"/>
    <property type="match status" value="1"/>
</dbReference>